<keyword evidence="3" id="KW-1185">Reference proteome</keyword>
<dbReference type="Proteomes" id="UP001232148">
    <property type="component" value="Unassembled WGS sequence"/>
</dbReference>
<organism evidence="2 3">
    <name type="scientific">Colletotrichum zoysiae</name>
    <dbReference type="NCBI Taxonomy" id="1216348"/>
    <lineage>
        <taxon>Eukaryota</taxon>
        <taxon>Fungi</taxon>
        <taxon>Dikarya</taxon>
        <taxon>Ascomycota</taxon>
        <taxon>Pezizomycotina</taxon>
        <taxon>Sordariomycetes</taxon>
        <taxon>Hypocreomycetidae</taxon>
        <taxon>Glomerellales</taxon>
        <taxon>Glomerellaceae</taxon>
        <taxon>Colletotrichum</taxon>
        <taxon>Colletotrichum graminicola species complex</taxon>
    </lineage>
</organism>
<feature type="signal peptide" evidence="1">
    <location>
        <begin position="1"/>
        <end position="18"/>
    </location>
</feature>
<dbReference type="AlphaFoldDB" id="A0AAD9HSJ1"/>
<name>A0AAD9HSJ1_9PEZI</name>
<evidence type="ECO:0000256" key="1">
    <source>
        <dbReference type="SAM" id="SignalP"/>
    </source>
</evidence>
<comment type="caution">
    <text evidence="2">The sequence shown here is derived from an EMBL/GenBank/DDBJ whole genome shotgun (WGS) entry which is preliminary data.</text>
</comment>
<feature type="chain" id="PRO_5042204053" evidence="1">
    <location>
        <begin position="19"/>
        <end position="64"/>
    </location>
</feature>
<evidence type="ECO:0000313" key="2">
    <source>
        <dbReference type="EMBL" id="KAK2034298.1"/>
    </source>
</evidence>
<keyword evidence="1" id="KW-0732">Signal</keyword>
<evidence type="ECO:0000313" key="3">
    <source>
        <dbReference type="Proteomes" id="UP001232148"/>
    </source>
</evidence>
<sequence length="64" mass="6666">MQYSIFTLLAFAAAFVAAAPTDIVEKRQLANSVATEDAAMTNAAGEIIPFNAASVYQANKDAGL</sequence>
<gene>
    <name evidence="2" type="ORF">LX32DRAFT_689409</name>
</gene>
<protein>
    <submittedName>
        <fullName evidence="2">Uncharacterized protein</fullName>
    </submittedName>
</protein>
<dbReference type="EMBL" id="MU842815">
    <property type="protein sequence ID" value="KAK2034298.1"/>
    <property type="molecule type" value="Genomic_DNA"/>
</dbReference>
<proteinExistence type="predicted"/>
<accession>A0AAD9HSJ1</accession>
<reference evidence="2" key="1">
    <citation type="submission" date="2021-06" db="EMBL/GenBank/DDBJ databases">
        <title>Comparative genomics, transcriptomics and evolutionary studies reveal genomic signatures of adaptation to plant cell wall in hemibiotrophic fungi.</title>
        <authorList>
            <consortium name="DOE Joint Genome Institute"/>
            <person name="Baroncelli R."/>
            <person name="Diaz J.F."/>
            <person name="Benocci T."/>
            <person name="Peng M."/>
            <person name="Battaglia E."/>
            <person name="Haridas S."/>
            <person name="Andreopoulos W."/>
            <person name="Labutti K."/>
            <person name="Pangilinan J."/>
            <person name="Floch G.L."/>
            <person name="Makela M.R."/>
            <person name="Henrissat B."/>
            <person name="Grigoriev I.V."/>
            <person name="Crouch J.A."/>
            <person name="De Vries R.P."/>
            <person name="Sukno S.A."/>
            <person name="Thon M.R."/>
        </authorList>
    </citation>
    <scope>NUCLEOTIDE SEQUENCE</scope>
    <source>
        <strain evidence="2">MAFF235873</strain>
    </source>
</reference>